<name>A0A7J7J7W1_BUGNE</name>
<evidence type="ECO:0000313" key="2">
    <source>
        <dbReference type="Proteomes" id="UP000593567"/>
    </source>
</evidence>
<gene>
    <name evidence="1" type="ORF">EB796_020038</name>
</gene>
<dbReference type="Proteomes" id="UP000593567">
    <property type="component" value="Unassembled WGS sequence"/>
</dbReference>
<evidence type="ECO:0000313" key="1">
    <source>
        <dbReference type="EMBL" id="KAF6021661.1"/>
    </source>
</evidence>
<reference evidence="1" key="1">
    <citation type="submission" date="2020-06" db="EMBL/GenBank/DDBJ databases">
        <title>Draft genome of Bugula neritina, a colonial animal packing powerful symbionts and potential medicines.</title>
        <authorList>
            <person name="Rayko M."/>
        </authorList>
    </citation>
    <scope>NUCLEOTIDE SEQUENCE [LARGE SCALE GENOMIC DNA]</scope>
    <source>
        <strain evidence="1">Kwan_BN1</strain>
    </source>
</reference>
<organism evidence="1 2">
    <name type="scientific">Bugula neritina</name>
    <name type="common">Brown bryozoan</name>
    <name type="synonym">Sertularia neritina</name>
    <dbReference type="NCBI Taxonomy" id="10212"/>
    <lineage>
        <taxon>Eukaryota</taxon>
        <taxon>Metazoa</taxon>
        <taxon>Spiralia</taxon>
        <taxon>Lophotrochozoa</taxon>
        <taxon>Bryozoa</taxon>
        <taxon>Gymnolaemata</taxon>
        <taxon>Cheilostomatida</taxon>
        <taxon>Flustrina</taxon>
        <taxon>Buguloidea</taxon>
        <taxon>Bugulidae</taxon>
        <taxon>Bugula</taxon>
    </lineage>
</organism>
<dbReference type="PANTHER" id="PTHR46388">
    <property type="entry name" value="NHL REPEAT-CONTAINING PROTEIN 2"/>
    <property type="match status" value="1"/>
</dbReference>
<comment type="caution">
    <text evidence="1">The sequence shown here is derived from an EMBL/GenBank/DDBJ whole genome shotgun (WGS) entry which is preliminary data.</text>
</comment>
<dbReference type="PANTHER" id="PTHR46388:SF2">
    <property type="entry name" value="NHL REPEAT-CONTAINING PROTEIN 2"/>
    <property type="match status" value="1"/>
</dbReference>
<dbReference type="InterPro" id="IPR011042">
    <property type="entry name" value="6-blade_b-propeller_TolB-like"/>
</dbReference>
<dbReference type="AlphaFoldDB" id="A0A7J7J7W1"/>
<dbReference type="Gene3D" id="2.120.10.30">
    <property type="entry name" value="TolB, C-terminal domain"/>
    <property type="match status" value="1"/>
</dbReference>
<sequence length="329" mass="37291">MADPTTPDAHLVLKDERIFRTEDFLTFDLVGNNQTYSNDDFRNVTGWNISPKDSNRIWFLSFDSCCVQEFDLQSYSFAVVAGKCMECGSRDGTFLNALIGEPKQLLSRKYSKAELVFFDNFATSLRCLCFIESKWKVVTLLQSDTPVNYITFDVAEHFLYATTRDNGLLRMKSSWREGIDIIMSPNDGHNDGKLNNAALQNPQHMFFLSNDMFFIADHGNNVLRLVDLKDNTISTVCVPRINTTEDIDGNADECKIAEPISFFMQDELSIAIFGSSSYYLLNLTAIKSGVVEEIRTTLSVSCSSKLMMSTPYLIIVFYLSLKCLTVYFV</sequence>
<dbReference type="SUPFAM" id="SSF101898">
    <property type="entry name" value="NHL repeat"/>
    <property type="match status" value="1"/>
</dbReference>
<protein>
    <submittedName>
        <fullName evidence="1">Uncharacterized protein</fullName>
    </submittedName>
</protein>
<proteinExistence type="predicted"/>
<dbReference type="EMBL" id="VXIV02002984">
    <property type="protein sequence ID" value="KAF6021661.1"/>
    <property type="molecule type" value="Genomic_DNA"/>
</dbReference>
<keyword evidence="2" id="KW-1185">Reference proteome</keyword>
<accession>A0A7J7J7W1</accession>